<sequence length="562" mass="63766">MQGYFIMEPKHQKPRSKTYPISQAPIIQASVQGEDEVPLEVHPLFQPGRWKITPELLWDLSRSPPLDRLPRFIVQTTEYLRPIEPNSWVPPILHYGWRPNLKRMLTFARVRGLTVTDGEQPGDYGNILRPRPNCWPTPGPPPGIGFAEGGCQARWQTLRKGLKALWPPMDLAPEPYEINVHATLDAVMKEMMRGFAKDGSFGKWCTGVNIALTLSADEGNNYVITVIPNTEGYLVDELEFPWDRPTPEDVERLGQALGVSGPPRWLRKDNDFAADTSRRQAVAAYKLQLLTTSTLIHTQLNVQIRARHILSLPRFLGGLLHHWHEFVLVAALLVYMCCHKFSWAGPLFRSLSEVIAQEERCYLAHVLGPRLRIPREPTNRSAYAEKALNALFVHVYSGTMVSIQRMDVYLISEAPIVRASVQAAEEPPLALHPLWSSPGNVDVPHHPKAIWQASRIAPYDRLPRTLARIVSWPPSTPGGWEPPTFHYGWRPNVERLLAFAKERGLTVTCADGKSSWLSHHPSILRPQLRNKLCLYEVHFDEFGNTIRPRPDTDALWPPRCAN</sequence>
<dbReference type="EMBL" id="KE504137">
    <property type="protein sequence ID" value="EPT02125.1"/>
    <property type="molecule type" value="Genomic_DNA"/>
</dbReference>
<dbReference type="Proteomes" id="UP000015241">
    <property type="component" value="Unassembled WGS sequence"/>
</dbReference>
<organism evidence="1 2">
    <name type="scientific">Fomitopsis schrenkii</name>
    <name type="common">Brown rot fungus</name>
    <dbReference type="NCBI Taxonomy" id="2126942"/>
    <lineage>
        <taxon>Eukaryota</taxon>
        <taxon>Fungi</taxon>
        <taxon>Dikarya</taxon>
        <taxon>Basidiomycota</taxon>
        <taxon>Agaricomycotina</taxon>
        <taxon>Agaricomycetes</taxon>
        <taxon>Polyporales</taxon>
        <taxon>Fomitopsis</taxon>
    </lineage>
</organism>
<evidence type="ECO:0000313" key="1">
    <source>
        <dbReference type="EMBL" id="EPT02125.1"/>
    </source>
</evidence>
<protein>
    <submittedName>
        <fullName evidence="1">Uncharacterized protein</fullName>
    </submittedName>
</protein>
<dbReference type="HOGENOM" id="CLU_484877_0_0_1"/>
<dbReference type="AlphaFoldDB" id="S8FV64"/>
<accession>S8FV64</accession>
<reference evidence="1 2" key="1">
    <citation type="journal article" date="2012" name="Science">
        <title>The Paleozoic origin of enzymatic lignin decomposition reconstructed from 31 fungal genomes.</title>
        <authorList>
            <person name="Floudas D."/>
            <person name="Binder M."/>
            <person name="Riley R."/>
            <person name="Barry K."/>
            <person name="Blanchette R.A."/>
            <person name="Henrissat B."/>
            <person name="Martinez A.T."/>
            <person name="Otillar R."/>
            <person name="Spatafora J.W."/>
            <person name="Yadav J.S."/>
            <person name="Aerts A."/>
            <person name="Benoit I."/>
            <person name="Boyd A."/>
            <person name="Carlson A."/>
            <person name="Copeland A."/>
            <person name="Coutinho P.M."/>
            <person name="de Vries R.P."/>
            <person name="Ferreira P."/>
            <person name="Findley K."/>
            <person name="Foster B."/>
            <person name="Gaskell J."/>
            <person name="Glotzer D."/>
            <person name="Gorecki P."/>
            <person name="Heitman J."/>
            <person name="Hesse C."/>
            <person name="Hori C."/>
            <person name="Igarashi K."/>
            <person name="Jurgens J.A."/>
            <person name="Kallen N."/>
            <person name="Kersten P."/>
            <person name="Kohler A."/>
            <person name="Kuees U."/>
            <person name="Kumar T.K.A."/>
            <person name="Kuo A."/>
            <person name="LaButti K."/>
            <person name="Larrondo L.F."/>
            <person name="Lindquist E."/>
            <person name="Ling A."/>
            <person name="Lombard V."/>
            <person name="Lucas S."/>
            <person name="Lundell T."/>
            <person name="Martin R."/>
            <person name="McLaughlin D.J."/>
            <person name="Morgenstern I."/>
            <person name="Morin E."/>
            <person name="Murat C."/>
            <person name="Nagy L.G."/>
            <person name="Nolan M."/>
            <person name="Ohm R.A."/>
            <person name="Patyshakuliyeva A."/>
            <person name="Rokas A."/>
            <person name="Ruiz-Duenas F.J."/>
            <person name="Sabat G."/>
            <person name="Salamov A."/>
            <person name="Samejima M."/>
            <person name="Schmutz J."/>
            <person name="Slot J.C."/>
            <person name="St John F."/>
            <person name="Stenlid J."/>
            <person name="Sun H."/>
            <person name="Sun S."/>
            <person name="Syed K."/>
            <person name="Tsang A."/>
            <person name="Wiebenga A."/>
            <person name="Young D."/>
            <person name="Pisabarro A."/>
            <person name="Eastwood D.C."/>
            <person name="Martin F."/>
            <person name="Cullen D."/>
            <person name="Grigoriev I.V."/>
            <person name="Hibbett D.S."/>
        </authorList>
    </citation>
    <scope>NUCLEOTIDE SEQUENCE</scope>
    <source>
        <strain evidence="2">FP-58527</strain>
    </source>
</reference>
<gene>
    <name evidence="1" type="ORF">FOMPIDRAFT_1015460</name>
</gene>
<name>S8FV64_FOMSC</name>
<evidence type="ECO:0000313" key="2">
    <source>
        <dbReference type="Proteomes" id="UP000015241"/>
    </source>
</evidence>
<proteinExistence type="predicted"/>
<keyword evidence="2" id="KW-1185">Reference proteome</keyword>
<dbReference type="InParanoid" id="S8FV64"/>